<feature type="domain" description="HPr" evidence="4">
    <location>
        <begin position="35"/>
        <end position="121"/>
    </location>
</feature>
<dbReference type="PROSITE" id="PS51350">
    <property type="entry name" value="PTS_HPR_DOM"/>
    <property type="match status" value="1"/>
</dbReference>
<dbReference type="PRINTS" id="PR00107">
    <property type="entry name" value="PHOSPHOCPHPR"/>
</dbReference>
<comment type="subcellular location">
    <subcellularLocation>
        <location evidence="1">Cytoplasm</location>
    </subcellularLocation>
</comment>
<dbReference type="Gene3D" id="3.30.1340.10">
    <property type="entry name" value="HPr-like"/>
    <property type="match status" value="1"/>
</dbReference>
<dbReference type="PANTHER" id="PTHR33705">
    <property type="entry name" value="PHOSPHOCARRIER PROTEIN HPR"/>
    <property type="match status" value="1"/>
</dbReference>
<comment type="caution">
    <text evidence="5">The sequence shown here is derived from an EMBL/GenBank/DDBJ whole genome shotgun (WGS) entry which is preliminary data.</text>
</comment>
<evidence type="ECO:0000256" key="1">
    <source>
        <dbReference type="ARBA" id="ARBA00004496"/>
    </source>
</evidence>
<evidence type="ECO:0000313" key="5">
    <source>
        <dbReference type="EMBL" id="TDY44521.1"/>
    </source>
</evidence>
<name>A0A4R8LK49_9BACL</name>
<evidence type="ECO:0000256" key="2">
    <source>
        <dbReference type="ARBA" id="ARBA00022490"/>
    </source>
</evidence>
<dbReference type="Proteomes" id="UP000294581">
    <property type="component" value="Unassembled WGS sequence"/>
</dbReference>
<organism evidence="5 6">
    <name type="scientific">Alicyclobacillus sacchari</name>
    <dbReference type="NCBI Taxonomy" id="392010"/>
    <lineage>
        <taxon>Bacteria</taxon>
        <taxon>Bacillati</taxon>
        <taxon>Bacillota</taxon>
        <taxon>Bacilli</taxon>
        <taxon>Bacillales</taxon>
        <taxon>Alicyclobacillaceae</taxon>
        <taxon>Alicyclobacillus</taxon>
    </lineage>
</organism>
<dbReference type="AlphaFoldDB" id="A0A4R8LK49"/>
<evidence type="ECO:0000259" key="4">
    <source>
        <dbReference type="PROSITE" id="PS51350"/>
    </source>
</evidence>
<protein>
    <submittedName>
        <fullName evidence="5">Catabolite repression HPr-like protein</fullName>
    </submittedName>
</protein>
<keyword evidence="2" id="KW-0963">Cytoplasm</keyword>
<dbReference type="PROSITE" id="PS00589">
    <property type="entry name" value="PTS_HPR_SER"/>
    <property type="match status" value="1"/>
</dbReference>
<dbReference type="InterPro" id="IPR002114">
    <property type="entry name" value="PTS_HPr_Ser_P_site"/>
</dbReference>
<dbReference type="GO" id="GO:0009401">
    <property type="term" value="P:phosphoenolpyruvate-dependent sugar phosphotransferase system"/>
    <property type="evidence" value="ECO:0007669"/>
    <property type="project" value="UniProtKB-KW"/>
</dbReference>
<dbReference type="InterPro" id="IPR035895">
    <property type="entry name" value="HPr-like_sf"/>
</dbReference>
<dbReference type="PANTHER" id="PTHR33705:SF2">
    <property type="entry name" value="PHOSPHOCARRIER PROTEIN NPR"/>
    <property type="match status" value="1"/>
</dbReference>
<proteinExistence type="predicted"/>
<evidence type="ECO:0000256" key="3">
    <source>
        <dbReference type="ARBA" id="ARBA00022683"/>
    </source>
</evidence>
<reference evidence="5 6" key="1">
    <citation type="submission" date="2019-03" db="EMBL/GenBank/DDBJ databases">
        <title>Genomic Encyclopedia of Type Strains, Phase IV (KMG-IV): sequencing the most valuable type-strain genomes for metagenomic binning, comparative biology and taxonomic classification.</title>
        <authorList>
            <person name="Goeker M."/>
        </authorList>
    </citation>
    <scope>NUCLEOTIDE SEQUENCE [LARGE SCALE GENOMIC DNA]</scope>
    <source>
        <strain evidence="5 6">DSM 17974</strain>
    </source>
</reference>
<sequence length="121" mass="13401">MIRQIWARNGPVTAIDRALTRVILNTNHEKLVMKMVERETTVRLQGGLFARAAAKFVQEATTFKSEIFIEKDGRAVNAKSIMGVMSLAIASGQKVVLRANGSDEETAVDQLSHLIESDQLF</sequence>
<accession>A0A4R8LK49</accession>
<gene>
    <name evidence="5" type="ORF">C7445_10919</name>
</gene>
<dbReference type="EMBL" id="SORF01000009">
    <property type="protein sequence ID" value="TDY44521.1"/>
    <property type="molecule type" value="Genomic_DNA"/>
</dbReference>
<dbReference type="NCBIfam" id="TIGR01003">
    <property type="entry name" value="PTS_HPr_family"/>
    <property type="match status" value="1"/>
</dbReference>
<keyword evidence="6" id="KW-1185">Reference proteome</keyword>
<evidence type="ECO:0000313" key="6">
    <source>
        <dbReference type="Proteomes" id="UP000294581"/>
    </source>
</evidence>
<dbReference type="GO" id="GO:0005737">
    <property type="term" value="C:cytoplasm"/>
    <property type="evidence" value="ECO:0007669"/>
    <property type="project" value="UniProtKB-SubCell"/>
</dbReference>
<dbReference type="InterPro" id="IPR000032">
    <property type="entry name" value="HPr-like"/>
</dbReference>
<dbReference type="SUPFAM" id="SSF55594">
    <property type="entry name" value="HPr-like"/>
    <property type="match status" value="1"/>
</dbReference>
<dbReference type="CDD" id="cd00367">
    <property type="entry name" value="PTS-HPr_like"/>
    <property type="match status" value="1"/>
</dbReference>
<dbReference type="InterPro" id="IPR050399">
    <property type="entry name" value="HPr"/>
</dbReference>
<keyword evidence="3" id="KW-0598">Phosphotransferase system</keyword>
<dbReference type="Pfam" id="PF00381">
    <property type="entry name" value="PTS-HPr"/>
    <property type="match status" value="1"/>
</dbReference>